<evidence type="ECO:0000313" key="1">
    <source>
        <dbReference type="EMBL" id="MDR6299989.1"/>
    </source>
</evidence>
<gene>
    <name evidence="1" type="ORF">GGR31_000605</name>
</gene>
<dbReference type="Pfam" id="PF01475">
    <property type="entry name" value="FUR"/>
    <property type="match status" value="1"/>
</dbReference>
<dbReference type="SUPFAM" id="SSF46785">
    <property type="entry name" value="Winged helix' DNA-binding domain"/>
    <property type="match status" value="1"/>
</dbReference>
<comment type="caution">
    <text evidence="1">The sequence shown here is derived from an EMBL/GenBank/DDBJ whole genome shotgun (WGS) entry which is preliminary data.</text>
</comment>
<accession>A0ABU1K301</accession>
<dbReference type="PANTHER" id="PTHR33202">
    <property type="entry name" value="ZINC UPTAKE REGULATION PROTEIN"/>
    <property type="match status" value="1"/>
</dbReference>
<dbReference type="EMBL" id="JAVDQA010000001">
    <property type="protein sequence ID" value="MDR6299989.1"/>
    <property type="molecule type" value="Genomic_DNA"/>
</dbReference>
<protein>
    <submittedName>
        <fullName evidence="1">Fur family ferric uptake transcriptional regulator</fullName>
    </submittedName>
</protein>
<evidence type="ECO:0000313" key="2">
    <source>
        <dbReference type="Proteomes" id="UP001257659"/>
    </source>
</evidence>
<dbReference type="PANTHER" id="PTHR33202:SF22">
    <property type="entry name" value="HYDROGEN PEROXIDE SENSITIVE REPRESSOR"/>
    <property type="match status" value="1"/>
</dbReference>
<dbReference type="InterPro" id="IPR036390">
    <property type="entry name" value="WH_DNA-bd_sf"/>
</dbReference>
<name>A0ABU1K301_9FLAO</name>
<dbReference type="InterPro" id="IPR002481">
    <property type="entry name" value="FUR"/>
</dbReference>
<dbReference type="RefSeq" id="WP_228249732.1">
    <property type="nucleotide sequence ID" value="NZ_JAVDQA010000001.1"/>
</dbReference>
<reference evidence="1 2" key="1">
    <citation type="submission" date="2023-07" db="EMBL/GenBank/DDBJ databases">
        <title>Genomic Encyclopedia of Type Strains, Phase IV (KMG-IV): sequencing the most valuable type-strain genomes for metagenomic binning, comparative biology and taxonomic classification.</title>
        <authorList>
            <person name="Goeker M."/>
        </authorList>
    </citation>
    <scope>NUCLEOTIDE SEQUENCE [LARGE SCALE GENOMIC DNA]</scope>
    <source>
        <strain evidence="1 2">DSM 102814</strain>
    </source>
</reference>
<sequence length="158" mass="18299">MIKANKILTSNGIRPTKMRVFIYKYLKRKFYAVTLSEIEKALIKKSDHTGDRTTIYRNIKLFHEKGLIHQIDDGSAIAKYAYSDKNCLDLHLHFHCVRCGNTFCLPNKIQYDSLPDKYEIIDVNLVLKGTCGKCRKARKFKKRTHSSANKSLDDDTKL</sequence>
<dbReference type="Gene3D" id="1.10.10.10">
    <property type="entry name" value="Winged helix-like DNA-binding domain superfamily/Winged helix DNA-binding domain"/>
    <property type="match status" value="1"/>
</dbReference>
<keyword evidence="2" id="KW-1185">Reference proteome</keyword>
<organism evidence="1 2">
    <name type="scientific">Mesonia maritima</name>
    <dbReference type="NCBI Taxonomy" id="1793873"/>
    <lineage>
        <taxon>Bacteria</taxon>
        <taxon>Pseudomonadati</taxon>
        <taxon>Bacteroidota</taxon>
        <taxon>Flavobacteriia</taxon>
        <taxon>Flavobacteriales</taxon>
        <taxon>Flavobacteriaceae</taxon>
        <taxon>Mesonia</taxon>
    </lineage>
</organism>
<proteinExistence type="predicted"/>
<dbReference type="InterPro" id="IPR036388">
    <property type="entry name" value="WH-like_DNA-bd_sf"/>
</dbReference>
<dbReference type="Proteomes" id="UP001257659">
    <property type="component" value="Unassembled WGS sequence"/>
</dbReference>